<dbReference type="GO" id="GO:0008757">
    <property type="term" value="F:S-adenosylmethionine-dependent methyltransferase activity"/>
    <property type="evidence" value="ECO:0007669"/>
    <property type="project" value="InterPro"/>
</dbReference>
<dbReference type="EMBL" id="BARU01023957">
    <property type="protein sequence ID" value="GAH59161.1"/>
    <property type="molecule type" value="Genomic_DNA"/>
</dbReference>
<accession>X1GMP0</accession>
<dbReference type="Pfam" id="PF08241">
    <property type="entry name" value="Methyltransf_11"/>
    <property type="match status" value="1"/>
</dbReference>
<dbReference type="InterPro" id="IPR029063">
    <property type="entry name" value="SAM-dependent_MTases_sf"/>
</dbReference>
<gene>
    <name evidence="2" type="ORF">S03H2_38818</name>
</gene>
<dbReference type="InterPro" id="IPR013216">
    <property type="entry name" value="Methyltransf_11"/>
</dbReference>
<protein>
    <recommendedName>
        <fullName evidence="1">Methyltransferase type 11 domain-containing protein</fullName>
    </recommendedName>
</protein>
<comment type="caution">
    <text evidence="2">The sequence shown here is derived from an EMBL/GenBank/DDBJ whole genome shotgun (WGS) entry which is preliminary data.</text>
</comment>
<proteinExistence type="predicted"/>
<dbReference type="Gene3D" id="3.40.50.150">
    <property type="entry name" value="Vaccinia Virus protein VP39"/>
    <property type="match status" value="2"/>
</dbReference>
<evidence type="ECO:0000259" key="1">
    <source>
        <dbReference type="Pfam" id="PF08241"/>
    </source>
</evidence>
<sequence length="274" mass="31879">PQRVLKEAVRVARKKVIITVPFEGAWPPELKPFWNPGHIRFYAPQTLEDELKRVGLPFNIEEIRHDAWTWLGAEVYCEKEQTDGELVKINLGSFRDTIGYGWENWDILPIQQHITKGHKFKQWDVRRGLPLADGSVDFFRVSHLIEHLTLEEAHRLCSELYRALKPDGLARISTPDARIILKHYQNRDMSFFNQIQPPEYTQAPTEGEKLSRLLFSDPAEHKAVYNFEMIKNFLEQAGFERIYNVSPGFSHSATMRNETEDQHVEISLTVEAVK</sequence>
<name>X1GMP0_9ZZZZ</name>
<reference evidence="2" key="1">
    <citation type="journal article" date="2014" name="Front. Microbiol.">
        <title>High frequency of phylogenetically diverse reductive dehalogenase-homologous genes in deep subseafloor sedimentary metagenomes.</title>
        <authorList>
            <person name="Kawai M."/>
            <person name="Futagami T."/>
            <person name="Toyoda A."/>
            <person name="Takaki Y."/>
            <person name="Nishi S."/>
            <person name="Hori S."/>
            <person name="Arai W."/>
            <person name="Tsubouchi T."/>
            <person name="Morono Y."/>
            <person name="Uchiyama I."/>
            <person name="Ito T."/>
            <person name="Fujiyama A."/>
            <person name="Inagaki F."/>
            <person name="Takami H."/>
        </authorList>
    </citation>
    <scope>NUCLEOTIDE SEQUENCE</scope>
    <source>
        <strain evidence="2">Expedition CK06-06</strain>
    </source>
</reference>
<evidence type="ECO:0000313" key="2">
    <source>
        <dbReference type="EMBL" id="GAH59161.1"/>
    </source>
</evidence>
<dbReference type="AlphaFoldDB" id="X1GMP0"/>
<organism evidence="2">
    <name type="scientific">marine sediment metagenome</name>
    <dbReference type="NCBI Taxonomy" id="412755"/>
    <lineage>
        <taxon>unclassified sequences</taxon>
        <taxon>metagenomes</taxon>
        <taxon>ecological metagenomes</taxon>
    </lineage>
</organism>
<dbReference type="SUPFAM" id="SSF53335">
    <property type="entry name" value="S-adenosyl-L-methionine-dependent methyltransferases"/>
    <property type="match status" value="1"/>
</dbReference>
<feature type="domain" description="Methyltransferase type 11" evidence="1">
    <location>
        <begin position="118"/>
        <end position="170"/>
    </location>
</feature>
<feature type="non-terminal residue" evidence="2">
    <location>
        <position position="1"/>
    </location>
</feature>